<evidence type="ECO:0000313" key="2">
    <source>
        <dbReference type="Proteomes" id="UP001054857"/>
    </source>
</evidence>
<reference evidence="1 2" key="1">
    <citation type="journal article" date="2021" name="Sci. Rep.">
        <title>Genome sequencing of the multicellular alga Astrephomene provides insights into convergent evolution of germ-soma differentiation.</title>
        <authorList>
            <person name="Yamashita S."/>
            <person name="Yamamoto K."/>
            <person name="Matsuzaki R."/>
            <person name="Suzuki S."/>
            <person name="Yamaguchi H."/>
            <person name="Hirooka S."/>
            <person name="Minakuchi Y."/>
            <person name="Miyagishima S."/>
            <person name="Kawachi M."/>
            <person name="Toyoda A."/>
            <person name="Nozaki H."/>
        </authorList>
    </citation>
    <scope>NUCLEOTIDE SEQUENCE [LARGE SCALE GENOMIC DNA]</scope>
    <source>
        <strain evidence="1 2">NIES-4017</strain>
    </source>
</reference>
<accession>A0AAD3E3Y9</accession>
<keyword evidence="2" id="KW-1185">Reference proteome</keyword>
<dbReference type="AlphaFoldDB" id="A0AAD3E3Y9"/>
<dbReference type="EMBL" id="BMAR01000043">
    <property type="protein sequence ID" value="GFR50956.1"/>
    <property type="molecule type" value="Genomic_DNA"/>
</dbReference>
<protein>
    <submittedName>
        <fullName evidence="1">Uncharacterized protein</fullName>
    </submittedName>
</protein>
<evidence type="ECO:0000313" key="1">
    <source>
        <dbReference type="EMBL" id="GFR50956.1"/>
    </source>
</evidence>
<dbReference type="InterPro" id="IPR029327">
    <property type="entry name" value="HAUS4"/>
</dbReference>
<proteinExistence type="predicted"/>
<sequence length="310" mass="34596">MALIEHMRRELMLIQEQTASRTEASWLDVGKAREGFLTQQLILEEGKAATLSKQLAVPEAPSKEQPDVDETLRSDGLFGVRELDDGCSISDQDRTHGEELAMAVCNALTSRSKRWRERVPSLPGPSGRPAAVGGALRACTTLSAETDALIATMQATTAYLSMHERMKEAIEEGILQRQDKVDKAEFMISASRVKAAILKLQSLEYHFLAGTYRAEDVVALNKVWEELTTRLQQVRTQLAEAQKRLSVFRGLGPSFHSQLAQYRDVQRRLLDAQYMLENFNKINSELDAGAADMMMGDQHMDCDDGVFGVY</sequence>
<organism evidence="1 2">
    <name type="scientific">Astrephomene gubernaculifera</name>
    <dbReference type="NCBI Taxonomy" id="47775"/>
    <lineage>
        <taxon>Eukaryota</taxon>
        <taxon>Viridiplantae</taxon>
        <taxon>Chlorophyta</taxon>
        <taxon>core chlorophytes</taxon>
        <taxon>Chlorophyceae</taxon>
        <taxon>CS clade</taxon>
        <taxon>Chlamydomonadales</taxon>
        <taxon>Astrephomenaceae</taxon>
        <taxon>Astrephomene</taxon>
    </lineage>
</organism>
<name>A0AAD3E3Y9_9CHLO</name>
<dbReference type="GO" id="GO:0051011">
    <property type="term" value="F:microtubule minus-end binding"/>
    <property type="evidence" value="ECO:0007669"/>
    <property type="project" value="TreeGrafter"/>
</dbReference>
<comment type="caution">
    <text evidence="1">The sequence shown here is derived from an EMBL/GenBank/DDBJ whole genome shotgun (WGS) entry which is preliminary data.</text>
</comment>
<dbReference type="PANTHER" id="PTHR16219:SF1">
    <property type="entry name" value="HAUS AUGMIN-LIKE COMPLEX SUBUNIT 4"/>
    <property type="match status" value="1"/>
</dbReference>
<dbReference type="PANTHER" id="PTHR16219">
    <property type="entry name" value="AUGMIN SUBUNIT 4 FAMILY MEMBER"/>
    <property type="match status" value="1"/>
</dbReference>
<dbReference type="GO" id="GO:0070652">
    <property type="term" value="C:HAUS complex"/>
    <property type="evidence" value="ECO:0007669"/>
    <property type="project" value="InterPro"/>
</dbReference>
<gene>
    <name evidence="1" type="ORF">Agub_g13276</name>
</gene>
<dbReference type="GO" id="GO:0051225">
    <property type="term" value="P:spindle assembly"/>
    <property type="evidence" value="ECO:0007669"/>
    <property type="project" value="InterPro"/>
</dbReference>
<dbReference type="Pfam" id="PF14735">
    <property type="entry name" value="HAUS4"/>
    <property type="match status" value="1"/>
</dbReference>
<dbReference type="Proteomes" id="UP001054857">
    <property type="component" value="Unassembled WGS sequence"/>
</dbReference>